<dbReference type="PANTHER" id="PTHR33495">
    <property type="entry name" value="ANTI-SIGMA FACTOR ANTAGONIST TM_1081-RELATED-RELATED"/>
    <property type="match status" value="1"/>
</dbReference>
<dbReference type="GO" id="GO:0043856">
    <property type="term" value="F:anti-sigma factor antagonist activity"/>
    <property type="evidence" value="ECO:0007669"/>
    <property type="project" value="InterPro"/>
</dbReference>
<dbReference type="PROSITE" id="PS50801">
    <property type="entry name" value="STAS"/>
    <property type="match status" value="1"/>
</dbReference>
<feature type="non-terminal residue" evidence="5">
    <location>
        <position position="252"/>
    </location>
</feature>
<dbReference type="InterPro" id="IPR002645">
    <property type="entry name" value="STAS_dom"/>
</dbReference>
<dbReference type="NCBIfam" id="TIGR00377">
    <property type="entry name" value="ant_ant_sig"/>
    <property type="match status" value="1"/>
</dbReference>
<dbReference type="Pfam" id="PF01740">
    <property type="entry name" value="STAS"/>
    <property type="match status" value="1"/>
</dbReference>
<dbReference type="InterPro" id="IPR003658">
    <property type="entry name" value="Anti-sigma_ant"/>
</dbReference>
<evidence type="ECO:0000313" key="6">
    <source>
        <dbReference type="Proteomes" id="UP001141259"/>
    </source>
</evidence>
<feature type="region of interest" description="Disordered" evidence="3">
    <location>
        <begin position="224"/>
        <end position="252"/>
    </location>
</feature>
<protein>
    <recommendedName>
        <fullName evidence="2">Anti-sigma factor antagonist</fullName>
    </recommendedName>
</protein>
<proteinExistence type="inferred from homology"/>
<dbReference type="PANTHER" id="PTHR33495:SF13">
    <property type="entry name" value="ANTI-SIGMA-F FACTOR ANTAGONIST RSFB"/>
    <property type="match status" value="1"/>
</dbReference>
<evidence type="ECO:0000259" key="4">
    <source>
        <dbReference type="PROSITE" id="PS50801"/>
    </source>
</evidence>
<evidence type="ECO:0000256" key="2">
    <source>
        <dbReference type="RuleBase" id="RU003749"/>
    </source>
</evidence>
<dbReference type="Gene3D" id="3.30.750.24">
    <property type="entry name" value="STAS domain"/>
    <property type="match status" value="1"/>
</dbReference>
<evidence type="ECO:0000313" key="5">
    <source>
        <dbReference type="EMBL" id="MCS7482978.1"/>
    </source>
</evidence>
<accession>A0A9X2VWH3</accession>
<reference evidence="5" key="1">
    <citation type="submission" date="2022-08" db="EMBL/GenBank/DDBJ databases">
        <authorList>
            <person name="Tistechok S."/>
            <person name="Samborskyy M."/>
            <person name="Roman I."/>
        </authorList>
    </citation>
    <scope>NUCLEOTIDE SEQUENCE</scope>
    <source>
        <strain evidence="5">DSM 103496</strain>
    </source>
</reference>
<dbReference type="InterPro" id="IPR036513">
    <property type="entry name" value="STAS_dom_sf"/>
</dbReference>
<organism evidence="5 6">
    <name type="scientific">Umezawaea endophytica</name>
    <dbReference type="NCBI Taxonomy" id="1654476"/>
    <lineage>
        <taxon>Bacteria</taxon>
        <taxon>Bacillati</taxon>
        <taxon>Actinomycetota</taxon>
        <taxon>Actinomycetes</taxon>
        <taxon>Pseudonocardiales</taxon>
        <taxon>Pseudonocardiaceae</taxon>
        <taxon>Umezawaea</taxon>
    </lineage>
</organism>
<dbReference type="CDD" id="cd07043">
    <property type="entry name" value="STAS_anti-anti-sigma_factors"/>
    <property type="match status" value="1"/>
</dbReference>
<evidence type="ECO:0000256" key="1">
    <source>
        <dbReference type="ARBA" id="ARBA00009013"/>
    </source>
</evidence>
<feature type="region of interest" description="Disordered" evidence="3">
    <location>
        <begin position="157"/>
        <end position="180"/>
    </location>
</feature>
<comment type="similarity">
    <text evidence="1 2">Belongs to the anti-sigma-factor antagonist family.</text>
</comment>
<evidence type="ECO:0000256" key="3">
    <source>
        <dbReference type="SAM" id="MobiDB-lite"/>
    </source>
</evidence>
<comment type="caution">
    <text evidence="5">The sequence shown here is derived from an EMBL/GenBank/DDBJ whole genome shotgun (WGS) entry which is preliminary data.</text>
</comment>
<dbReference type="Gene3D" id="3.40.50.2000">
    <property type="entry name" value="Glycogen Phosphorylase B"/>
    <property type="match status" value="1"/>
</dbReference>
<sequence length="252" mass="26539">MAQLVNVELSKSSNAVVVTVVGEVDRDTADVLAEGVERALLLVPEPRAVVADLSGVRLLAAAGATVLASANATCGSRGVPMLVVAPNRAVRRTLELCGLLSELHVVAEFPMATAAGLARELEDRAVMGTAVGVAMADQRRARAVLAAHARKADVTVRERTREVVPRSPGTVGKRGAGQTEEPSRLLIDLVAAAWETEPREHQDHITDLAAALKRQGHQVALHVRRTSHEPPASERTASGFDVVRVPAGPPTV</sequence>
<gene>
    <name evidence="5" type="ORF">NZH93_39540</name>
</gene>
<dbReference type="SUPFAM" id="SSF52091">
    <property type="entry name" value="SpoIIaa-like"/>
    <property type="match status" value="1"/>
</dbReference>
<keyword evidence="6" id="KW-1185">Reference proteome</keyword>
<feature type="domain" description="STAS" evidence="4">
    <location>
        <begin position="5"/>
        <end position="116"/>
    </location>
</feature>
<dbReference type="RefSeq" id="WP_259628443.1">
    <property type="nucleotide sequence ID" value="NZ_JANYMP010000027.1"/>
</dbReference>
<dbReference type="AlphaFoldDB" id="A0A9X2VWH3"/>
<name>A0A9X2VWH3_9PSEU</name>
<dbReference type="EMBL" id="JANYMP010000027">
    <property type="protein sequence ID" value="MCS7482978.1"/>
    <property type="molecule type" value="Genomic_DNA"/>
</dbReference>
<dbReference type="Proteomes" id="UP001141259">
    <property type="component" value="Unassembled WGS sequence"/>
</dbReference>